<gene>
    <name evidence="2" type="ORF">H4C80_08465</name>
</gene>
<feature type="domain" description="Integrase catalytic" evidence="1">
    <location>
        <begin position="261"/>
        <end position="441"/>
    </location>
</feature>
<organism evidence="2 3">
    <name type="scientific">Pseudomonas juntendi</name>
    <dbReference type="NCBI Taxonomy" id="2666183"/>
    <lineage>
        <taxon>Bacteria</taxon>
        <taxon>Pseudomonadati</taxon>
        <taxon>Pseudomonadota</taxon>
        <taxon>Gammaproteobacteria</taxon>
        <taxon>Pseudomonadales</taxon>
        <taxon>Pseudomonadaceae</taxon>
        <taxon>Pseudomonas</taxon>
    </lineage>
</organism>
<dbReference type="EMBL" id="JACGCX010000003">
    <property type="protein sequence ID" value="MBA6097150.1"/>
    <property type="molecule type" value="Genomic_DNA"/>
</dbReference>
<dbReference type="InterPro" id="IPR001584">
    <property type="entry name" value="Integrase_cat-core"/>
</dbReference>
<reference evidence="2 3" key="1">
    <citation type="submission" date="2020-07" db="EMBL/GenBank/DDBJ databases">
        <title>Diversity of carbapenemase encoding genes among Pseudomonas putida group clinical isolates in a tertiary Brazilian hospital.</title>
        <authorList>
            <person name="Alberto-Lei F."/>
            <person name="Nodari C.S."/>
            <person name="Streling A.P."/>
            <person name="Paulino J.T."/>
            <person name="Bessa-Neto F.O."/>
            <person name="Cayo R."/>
            <person name="Gales A.C."/>
        </authorList>
    </citation>
    <scope>NUCLEOTIDE SEQUENCE [LARGE SCALE GENOMIC DNA]</scope>
    <source>
        <strain evidence="2 3">12815</strain>
    </source>
</reference>
<dbReference type="PROSITE" id="PS50994">
    <property type="entry name" value="INTEGRASE"/>
    <property type="match status" value="1"/>
</dbReference>
<proteinExistence type="predicted"/>
<dbReference type="InterPro" id="IPR036397">
    <property type="entry name" value="RNaseH_sf"/>
</dbReference>
<dbReference type="GO" id="GO:0003676">
    <property type="term" value="F:nucleic acid binding"/>
    <property type="evidence" value="ECO:0007669"/>
    <property type="project" value="InterPro"/>
</dbReference>
<dbReference type="GO" id="GO:0015074">
    <property type="term" value="P:DNA integration"/>
    <property type="evidence" value="ECO:0007669"/>
    <property type="project" value="InterPro"/>
</dbReference>
<dbReference type="InterPro" id="IPR012337">
    <property type="entry name" value="RNaseH-like_sf"/>
</dbReference>
<dbReference type="RefSeq" id="WP_182389232.1">
    <property type="nucleotide sequence ID" value="NZ_JACGCX010000003.1"/>
</dbReference>
<dbReference type="AlphaFoldDB" id="A0A7W2Q8U5"/>
<comment type="caution">
    <text evidence="2">The sequence shown here is derived from an EMBL/GenBank/DDBJ whole genome shotgun (WGS) entry which is preliminary data.</text>
</comment>
<evidence type="ECO:0000259" key="1">
    <source>
        <dbReference type="PROSITE" id="PS50994"/>
    </source>
</evidence>
<sequence>MRALIEIRAGERYHYCGKDYQVMEVDGERAQLRSIYGPAQVVYQYVTTLRRAIDQGKMIKLQEAPIQTDPHLIISRLPKREARALETRAAYVEAFLGDYGWVTRRTHHDFVEIMIKKLGPHKAPSYTTLWEWKRAFLNAGRNFTALIPNTFRPINKHISHQPPEVQQLIKSNIATLFWNPTPFTKTALISSIRLMLKALNERRRLTEQFRVPSVSTLYRIINEVNAHEAILHQRGRKAAKKTHYWGAPIPEPDRLFERVEADSRPLDVIVVDKHGKPVGKPVLTAFIEVKTRYIIAWLISLNPASLDTTINVLQRSLSSNNPRGGLAELYIFDNGAEFIAKTLRKFLHFLGSAVTFCEQDEPNQKPHIEAFFKTWACEIEHMMRGTTHKSIVARGDYDSEGQAMYTLEQVQSIFTEWLDTYHADKHSSLEMSPNEAWSLAVTNQFPPQRFSDEDLRRCFWRSAEVTGNPSGRVRHQNLHWYGPAVSYLATKHPLVKKLILYFDAGDVSQAWICHPSYPHDIQPLIPMHPQYQNGLTLHFHHLIQAQQKAIRKTQCYCKALEARTQLLWKIAKANKKGYQTLLTALEDGKLSTQQVTEIYEQPSLPLDNVVPCHEYNTATPEDFTLSIGGRRNGDRTD</sequence>
<accession>A0A7W2Q8U5</accession>
<dbReference type="Gene3D" id="3.30.420.10">
    <property type="entry name" value="Ribonuclease H-like superfamily/Ribonuclease H"/>
    <property type="match status" value="1"/>
</dbReference>
<protein>
    <submittedName>
        <fullName evidence="2">Transposase family protein</fullName>
    </submittedName>
</protein>
<dbReference type="Proteomes" id="UP000545074">
    <property type="component" value="Unassembled WGS sequence"/>
</dbReference>
<name>A0A7W2Q8U5_9PSED</name>
<evidence type="ECO:0000313" key="2">
    <source>
        <dbReference type="EMBL" id="MBA6097150.1"/>
    </source>
</evidence>
<dbReference type="SUPFAM" id="SSF53098">
    <property type="entry name" value="Ribonuclease H-like"/>
    <property type="match status" value="1"/>
</dbReference>
<evidence type="ECO:0000313" key="3">
    <source>
        <dbReference type="Proteomes" id="UP000545074"/>
    </source>
</evidence>